<gene>
    <name evidence="3" type="ORF">H9850_01970</name>
</gene>
<evidence type="ECO:0000313" key="4">
    <source>
        <dbReference type="Proteomes" id="UP000886829"/>
    </source>
</evidence>
<name>A0A9D1WBW1_9GAMM</name>
<evidence type="ECO:0000256" key="1">
    <source>
        <dbReference type="SAM" id="Phobius"/>
    </source>
</evidence>
<reference evidence="3" key="2">
    <citation type="submission" date="2021-04" db="EMBL/GenBank/DDBJ databases">
        <authorList>
            <person name="Gilroy R."/>
        </authorList>
    </citation>
    <scope>NUCLEOTIDE SEQUENCE</scope>
    <source>
        <strain evidence="3">USASDec5-558</strain>
    </source>
</reference>
<keyword evidence="1" id="KW-1133">Transmembrane helix</keyword>
<dbReference type="Pfam" id="PF09850">
    <property type="entry name" value="DotU"/>
    <property type="match status" value="1"/>
</dbReference>
<dbReference type="InterPro" id="IPR038522">
    <property type="entry name" value="T4/T6SS_DotU_sf"/>
</dbReference>
<protein>
    <submittedName>
        <fullName evidence="3">DotU family type IV/VI secretion system protein</fullName>
    </submittedName>
</protein>
<dbReference type="EMBL" id="DXEV01000038">
    <property type="protein sequence ID" value="HIX56223.1"/>
    <property type="molecule type" value="Genomic_DNA"/>
</dbReference>
<dbReference type="Gene3D" id="1.25.40.590">
    <property type="entry name" value="Type IV / VI secretion system, DotU"/>
    <property type="match status" value="1"/>
</dbReference>
<dbReference type="Proteomes" id="UP000886829">
    <property type="component" value="Unassembled WGS sequence"/>
</dbReference>
<proteinExistence type="predicted"/>
<keyword evidence="1" id="KW-0812">Transmembrane</keyword>
<evidence type="ECO:0000313" key="3">
    <source>
        <dbReference type="EMBL" id="HIX56223.1"/>
    </source>
</evidence>
<dbReference type="InterPro" id="IPR017732">
    <property type="entry name" value="T4/T6SS_DotU"/>
</dbReference>
<keyword evidence="1" id="KW-0472">Membrane</keyword>
<sequence>MDSTSANSVEVTGDFTVLLQPLLSKLCEFYAFKQVGQEVPYELLYGELKSELNALSLRCSASPLLQQRYAQVEQVVIFFIDYTVKEGQFSYSAQYEEMARAFHEFSGDEKFFDLLEETLKQGTDLEMLRLFYLLLGLGFDGIFKRERPYVHELMHQIKERLPPTFAVQTQELCPENSDDTEAQEQPKWYQFNLKKMVFLLIAITILAWAFNFSAFYHAVSPFLEAVDTAAQSSNPYRS</sequence>
<feature type="domain" description="Type IV / VI secretion system DotU" evidence="2">
    <location>
        <begin position="19"/>
        <end position="209"/>
    </location>
</feature>
<dbReference type="AlphaFoldDB" id="A0A9D1WBW1"/>
<evidence type="ECO:0000259" key="2">
    <source>
        <dbReference type="Pfam" id="PF09850"/>
    </source>
</evidence>
<organism evidence="3 4">
    <name type="scientific">Candidatus Anaerobiospirillum pullistercoris</name>
    <dbReference type="NCBI Taxonomy" id="2838452"/>
    <lineage>
        <taxon>Bacteria</taxon>
        <taxon>Pseudomonadati</taxon>
        <taxon>Pseudomonadota</taxon>
        <taxon>Gammaproteobacteria</taxon>
        <taxon>Aeromonadales</taxon>
        <taxon>Succinivibrionaceae</taxon>
        <taxon>Anaerobiospirillum</taxon>
    </lineage>
</organism>
<comment type="caution">
    <text evidence="3">The sequence shown here is derived from an EMBL/GenBank/DDBJ whole genome shotgun (WGS) entry which is preliminary data.</text>
</comment>
<reference evidence="3" key="1">
    <citation type="journal article" date="2021" name="PeerJ">
        <title>Extensive microbial diversity within the chicken gut microbiome revealed by metagenomics and culture.</title>
        <authorList>
            <person name="Gilroy R."/>
            <person name="Ravi A."/>
            <person name="Getino M."/>
            <person name="Pursley I."/>
            <person name="Horton D.L."/>
            <person name="Alikhan N.F."/>
            <person name="Baker D."/>
            <person name="Gharbi K."/>
            <person name="Hall N."/>
            <person name="Watson M."/>
            <person name="Adriaenssens E.M."/>
            <person name="Foster-Nyarko E."/>
            <person name="Jarju S."/>
            <person name="Secka A."/>
            <person name="Antonio M."/>
            <person name="Oren A."/>
            <person name="Chaudhuri R.R."/>
            <person name="La Ragione R."/>
            <person name="Hildebrand F."/>
            <person name="Pallen M.J."/>
        </authorList>
    </citation>
    <scope>NUCLEOTIDE SEQUENCE</scope>
    <source>
        <strain evidence="3">USASDec5-558</strain>
    </source>
</reference>
<accession>A0A9D1WBW1</accession>
<feature type="transmembrane region" description="Helical" evidence="1">
    <location>
        <begin position="197"/>
        <end position="219"/>
    </location>
</feature>